<evidence type="ECO:0000256" key="2">
    <source>
        <dbReference type="SAM" id="SignalP"/>
    </source>
</evidence>
<sequence>MKQLALVFVLLSSFMFMACSPSAPESPNPDSYGQTIQPDHNVPADHL</sequence>
<feature type="signal peptide" evidence="2">
    <location>
        <begin position="1"/>
        <end position="18"/>
    </location>
</feature>
<protein>
    <recommendedName>
        <fullName evidence="5">Lipoprotein-attachment site-containing protein</fullName>
    </recommendedName>
</protein>
<accession>A0A1H8F0P9</accession>
<feature type="region of interest" description="Disordered" evidence="1">
    <location>
        <begin position="23"/>
        <end position="47"/>
    </location>
</feature>
<dbReference type="PROSITE" id="PS51257">
    <property type="entry name" value="PROKAR_LIPOPROTEIN"/>
    <property type="match status" value="1"/>
</dbReference>
<feature type="chain" id="PRO_5011440122" description="Lipoprotein-attachment site-containing protein" evidence="2">
    <location>
        <begin position="19"/>
        <end position="47"/>
    </location>
</feature>
<reference evidence="3 4" key="1">
    <citation type="submission" date="2016-10" db="EMBL/GenBank/DDBJ databases">
        <authorList>
            <person name="de Groot N.N."/>
        </authorList>
    </citation>
    <scope>NUCLEOTIDE SEQUENCE [LARGE SCALE GENOMIC DNA]</scope>
    <source>
        <strain evidence="3 4">Nm22</strain>
    </source>
</reference>
<dbReference type="RefSeq" id="WP_177167719.1">
    <property type="nucleotide sequence ID" value="NZ_FOCP01000011.1"/>
</dbReference>
<organism evidence="3 4">
    <name type="scientific">Nitrosomonas marina</name>
    <dbReference type="NCBI Taxonomy" id="917"/>
    <lineage>
        <taxon>Bacteria</taxon>
        <taxon>Pseudomonadati</taxon>
        <taxon>Pseudomonadota</taxon>
        <taxon>Betaproteobacteria</taxon>
        <taxon>Nitrosomonadales</taxon>
        <taxon>Nitrosomonadaceae</taxon>
        <taxon>Nitrosomonas</taxon>
    </lineage>
</organism>
<gene>
    <name evidence="3" type="ORF">SAMN05216325_11156</name>
</gene>
<proteinExistence type="predicted"/>
<evidence type="ECO:0000313" key="4">
    <source>
        <dbReference type="Proteomes" id="UP000199459"/>
    </source>
</evidence>
<evidence type="ECO:0000313" key="3">
    <source>
        <dbReference type="EMBL" id="SEN25305.1"/>
    </source>
</evidence>
<evidence type="ECO:0000256" key="1">
    <source>
        <dbReference type="SAM" id="MobiDB-lite"/>
    </source>
</evidence>
<dbReference type="EMBL" id="FOCP01000011">
    <property type="protein sequence ID" value="SEN25305.1"/>
    <property type="molecule type" value="Genomic_DNA"/>
</dbReference>
<name>A0A1H8F0P9_9PROT</name>
<evidence type="ECO:0008006" key="5">
    <source>
        <dbReference type="Google" id="ProtNLM"/>
    </source>
</evidence>
<keyword evidence="2" id="KW-0732">Signal</keyword>
<dbReference type="AlphaFoldDB" id="A0A1H8F0P9"/>
<dbReference type="Proteomes" id="UP000199459">
    <property type="component" value="Unassembled WGS sequence"/>
</dbReference>
<feature type="compositionally biased region" description="Polar residues" evidence="1">
    <location>
        <begin position="23"/>
        <end position="38"/>
    </location>
</feature>